<reference evidence="1" key="1">
    <citation type="submission" date="2025-08" db="UniProtKB">
        <authorList>
            <consortium name="Ensembl"/>
        </authorList>
    </citation>
    <scope>IDENTIFICATION</scope>
</reference>
<gene>
    <name evidence="1" type="primary">ADIG</name>
</gene>
<evidence type="ECO:0000313" key="1">
    <source>
        <dbReference type="Ensembl" id="ENSCLAP00000015305.1"/>
    </source>
</evidence>
<organism evidence="1 2">
    <name type="scientific">Chinchilla lanigera</name>
    <name type="common">Long-tailed chinchilla</name>
    <name type="synonym">Chinchilla villidera</name>
    <dbReference type="NCBI Taxonomy" id="34839"/>
    <lineage>
        <taxon>Eukaryota</taxon>
        <taxon>Metazoa</taxon>
        <taxon>Chordata</taxon>
        <taxon>Craniata</taxon>
        <taxon>Vertebrata</taxon>
        <taxon>Euteleostomi</taxon>
        <taxon>Mammalia</taxon>
        <taxon>Eutheria</taxon>
        <taxon>Euarchontoglires</taxon>
        <taxon>Glires</taxon>
        <taxon>Rodentia</taxon>
        <taxon>Hystricomorpha</taxon>
        <taxon>Chinchillidae</taxon>
        <taxon>Chinchilla</taxon>
    </lineage>
</organism>
<dbReference type="AlphaFoldDB" id="A0A8C2VIJ6"/>
<proteinExistence type="predicted"/>
<dbReference type="GeneTree" id="ENSGT00390000018723"/>
<name>A0A8C2VIJ6_CHILA</name>
<reference evidence="1" key="2">
    <citation type="submission" date="2025-09" db="UniProtKB">
        <authorList>
            <consortium name="Ensembl"/>
        </authorList>
    </citation>
    <scope>IDENTIFICATION</scope>
</reference>
<protein>
    <submittedName>
        <fullName evidence="1">Adipogenin</fullName>
    </submittedName>
</protein>
<dbReference type="Proteomes" id="UP000694398">
    <property type="component" value="Unassembled WGS sequence"/>
</dbReference>
<dbReference type="Ensembl" id="ENSCLAT00000015465.1">
    <property type="protein sequence ID" value="ENSCLAP00000015305.1"/>
    <property type="gene ID" value="ENSCLAG00000010538.1"/>
</dbReference>
<keyword evidence="2" id="KW-1185">Reference proteome</keyword>
<evidence type="ECO:0000313" key="2">
    <source>
        <dbReference type="Proteomes" id="UP000694398"/>
    </source>
</evidence>
<sequence>MRYPLVPLIQRKVHQICASTGIPGAKAHLTFSGRGHYMGKRNKGSPSRAVP</sequence>
<accession>A0A8C2VIJ6</accession>